<name>A0ABU5C894_9BACI</name>
<keyword evidence="3" id="KW-1185">Reference proteome</keyword>
<evidence type="ECO:0000256" key="1">
    <source>
        <dbReference type="SAM" id="Phobius"/>
    </source>
</evidence>
<reference evidence="2 3" key="1">
    <citation type="submission" date="2023-10" db="EMBL/GenBank/DDBJ databases">
        <title>Virgibacillus halophilus 5B73C genome.</title>
        <authorList>
            <person name="Miliotis G."/>
            <person name="Sengupta P."/>
            <person name="Hameed A."/>
            <person name="Chuvochina M."/>
            <person name="Mcdonagh F."/>
            <person name="Simpson A.C."/>
            <person name="Singh N.K."/>
            <person name="Rekha P.D."/>
            <person name="Raman K."/>
            <person name="Hugenholtz P."/>
            <person name="Venkateswaran K."/>
        </authorList>
    </citation>
    <scope>NUCLEOTIDE SEQUENCE [LARGE SCALE GENOMIC DNA]</scope>
    <source>
        <strain evidence="2 3">5B73C</strain>
    </source>
</reference>
<comment type="caution">
    <text evidence="2">The sequence shown here is derived from an EMBL/GenBank/DDBJ whole genome shotgun (WGS) entry which is preliminary data.</text>
</comment>
<accession>A0ABU5C894</accession>
<dbReference type="EMBL" id="JAWDIP010000003">
    <property type="protein sequence ID" value="MDY0395096.1"/>
    <property type="molecule type" value="Genomic_DNA"/>
</dbReference>
<evidence type="ECO:0000313" key="3">
    <source>
        <dbReference type="Proteomes" id="UP001281447"/>
    </source>
</evidence>
<sequence>MWAIVFVSLGYFLGPKWEQAITVYKMYTIPITIAVVVIFVLIIYFRKSFDGVRSK</sequence>
<gene>
    <name evidence="2" type="ORF">RWE15_12530</name>
</gene>
<keyword evidence="1" id="KW-0472">Membrane</keyword>
<protein>
    <submittedName>
        <fullName evidence="2">Uncharacterized protein</fullName>
    </submittedName>
</protein>
<keyword evidence="1" id="KW-0812">Transmembrane</keyword>
<proteinExistence type="predicted"/>
<keyword evidence="1" id="KW-1133">Transmembrane helix</keyword>
<organism evidence="2 3">
    <name type="scientific">Tigheibacillus halophilus</name>
    <dbReference type="NCBI Taxonomy" id="361280"/>
    <lineage>
        <taxon>Bacteria</taxon>
        <taxon>Bacillati</taxon>
        <taxon>Bacillota</taxon>
        <taxon>Bacilli</taxon>
        <taxon>Bacillales</taxon>
        <taxon>Bacillaceae</taxon>
        <taxon>Tigheibacillus</taxon>
    </lineage>
</organism>
<feature type="transmembrane region" description="Helical" evidence="1">
    <location>
        <begin position="26"/>
        <end position="45"/>
    </location>
</feature>
<evidence type="ECO:0000313" key="2">
    <source>
        <dbReference type="EMBL" id="MDY0395096.1"/>
    </source>
</evidence>
<dbReference type="Proteomes" id="UP001281447">
    <property type="component" value="Unassembled WGS sequence"/>
</dbReference>